<dbReference type="InterPro" id="IPR055523">
    <property type="entry name" value="DUF7097"/>
</dbReference>
<accession>A0A0N7LPY1</accession>
<dbReference type="GeneID" id="55491942"/>
<evidence type="ECO:0000313" key="2">
    <source>
        <dbReference type="Proteomes" id="UP000050783"/>
    </source>
</evidence>
<sequence>MAKDPSRVSEGDLVIPALEALTENKPNGLSTAELIPILRDALKPSGRDLEISPLRGDDYFSEKVRNLKSHNKLEKLGVATYDGERYHITDKGERYAQKVQGARESYARQGFNKTSVTRSVTPEKDCVFVEEGQSQEVAKSIVIRSKKLREYAIKHYSKADGKIECSGCGFEGSTVYGEGGKGLIEIHHLKPISSSGETKEDLRKAVKKVKPLCPNCHRMVHRKAGEVMDIATLKALIGN</sequence>
<dbReference type="CDD" id="cd00085">
    <property type="entry name" value="HNHc"/>
    <property type="match status" value="1"/>
</dbReference>
<protein>
    <submittedName>
        <fullName evidence="1">Putative restriction endonuclease</fullName>
    </submittedName>
</protein>
<gene>
    <name evidence="1" type="ORF">RUA4292_00650</name>
</gene>
<keyword evidence="1" id="KW-0378">Hydrolase</keyword>
<name>A0A0N7LPY1_9RHOB</name>
<reference evidence="1 2" key="1">
    <citation type="submission" date="2015-09" db="EMBL/GenBank/DDBJ databases">
        <authorList>
            <consortium name="Swine Surveillance"/>
        </authorList>
    </citation>
    <scope>NUCLEOTIDE SEQUENCE [LARGE SCALE GENOMIC DNA]</scope>
    <source>
        <strain evidence="1 2">CECT 4292</strain>
    </source>
</reference>
<evidence type="ECO:0000313" key="1">
    <source>
        <dbReference type="EMBL" id="CUH46484.1"/>
    </source>
</evidence>
<dbReference type="Pfam" id="PF23382">
    <property type="entry name" value="DUF7097"/>
    <property type="match status" value="1"/>
</dbReference>
<keyword evidence="1" id="KW-0255">Endonuclease</keyword>
<dbReference type="RefSeq" id="WP_158506928.1">
    <property type="nucleotide sequence ID" value="NZ_CYPU01000011.1"/>
</dbReference>
<dbReference type="AlphaFoldDB" id="A0A0N7LPY1"/>
<dbReference type="InterPro" id="IPR003615">
    <property type="entry name" value="HNH_nuc"/>
</dbReference>
<proteinExistence type="predicted"/>
<dbReference type="GO" id="GO:0004519">
    <property type="term" value="F:endonuclease activity"/>
    <property type="evidence" value="ECO:0007669"/>
    <property type="project" value="UniProtKB-KW"/>
</dbReference>
<dbReference type="Proteomes" id="UP000050783">
    <property type="component" value="Unassembled WGS sequence"/>
</dbReference>
<keyword evidence="1" id="KW-0540">Nuclease</keyword>
<dbReference type="OrthoDB" id="9802640at2"/>
<dbReference type="EMBL" id="CYPU01000011">
    <property type="protein sequence ID" value="CUH46484.1"/>
    <property type="molecule type" value="Genomic_DNA"/>
</dbReference>
<organism evidence="1 2">
    <name type="scientific">Ruegeria atlantica</name>
    <dbReference type="NCBI Taxonomy" id="81569"/>
    <lineage>
        <taxon>Bacteria</taxon>
        <taxon>Pseudomonadati</taxon>
        <taxon>Pseudomonadota</taxon>
        <taxon>Alphaproteobacteria</taxon>
        <taxon>Rhodobacterales</taxon>
        <taxon>Roseobacteraceae</taxon>
        <taxon>Ruegeria</taxon>
    </lineage>
</organism>